<dbReference type="Pfam" id="PF00023">
    <property type="entry name" value="Ank"/>
    <property type="match status" value="1"/>
</dbReference>
<evidence type="ECO:0000256" key="1">
    <source>
        <dbReference type="ARBA" id="ARBA00022737"/>
    </source>
</evidence>
<gene>
    <name evidence="4" type="ORF">MKW94_026003</name>
</gene>
<organism evidence="4 5">
    <name type="scientific">Papaver nudicaule</name>
    <name type="common">Iceland poppy</name>
    <dbReference type="NCBI Taxonomy" id="74823"/>
    <lineage>
        <taxon>Eukaryota</taxon>
        <taxon>Viridiplantae</taxon>
        <taxon>Streptophyta</taxon>
        <taxon>Embryophyta</taxon>
        <taxon>Tracheophyta</taxon>
        <taxon>Spermatophyta</taxon>
        <taxon>Magnoliopsida</taxon>
        <taxon>Ranunculales</taxon>
        <taxon>Papaveraceae</taxon>
        <taxon>Papaveroideae</taxon>
        <taxon>Papaver</taxon>
    </lineage>
</organism>
<dbReference type="SMART" id="SM00248">
    <property type="entry name" value="ANK"/>
    <property type="match status" value="3"/>
</dbReference>
<dbReference type="Gene3D" id="1.25.40.20">
    <property type="entry name" value="Ankyrin repeat-containing domain"/>
    <property type="match status" value="1"/>
</dbReference>
<dbReference type="AlphaFoldDB" id="A0AA41RYA5"/>
<reference evidence="4" key="1">
    <citation type="submission" date="2022-03" db="EMBL/GenBank/DDBJ databases">
        <title>A functionally conserved STORR gene fusion in Papaver species that diverged 16.8 million years ago.</title>
        <authorList>
            <person name="Catania T."/>
        </authorList>
    </citation>
    <scope>NUCLEOTIDE SEQUENCE</scope>
    <source>
        <strain evidence="4">S-191538</strain>
    </source>
</reference>
<protein>
    <submittedName>
        <fullName evidence="4">Uncharacterized protein</fullName>
    </submittedName>
</protein>
<keyword evidence="2 3" id="KW-0040">ANK repeat</keyword>
<evidence type="ECO:0000256" key="2">
    <source>
        <dbReference type="ARBA" id="ARBA00023043"/>
    </source>
</evidence>
<keyword evidence="5" id="KW-1185">Reference proteome</keyword>
<sequence length="238" mass="26640">MLVSISYLNLRLLIRTHLFICLQPGILIVKQNSEGDTALHIAARLGLSGTVAFLIRHMDACGIDSGMVQELKDNNGKNFLHVAAENGSVKVIKYILRKSNSVETVINGVDNKGNTPLHLVLKSKSVRCVRILSRDKRVNKKAVNNENLTALHILLRDHQLMLTDAQEEFFKKGYKYLSTEGGWLCCGSLWCGKRIKVDKSNDKYEAMADEKIMKLEQSANKMASRQVLLSLLMVCVIT</sequence>
<proteinExistence type="predicted"/>
<dbReference type="GO" id="GO:0005886">
    <property type="term" value="C:plasma membrane"/>
    <property type="evidence" value="ECO:0007669"/>
    <property type="project" value="TreeGrafter"/>
</dbReference>
<dbReference type="Pfam" id="PF12796">
    <property type="entry name" value="Ank_2"/>
    <property type="match status" value="1"/>
</dbReference>
<comment type="caution">
    <text evidence="4">The sequence shown here is derived from an EMBL/GenBank/DDBJ whole genome shotgun (WGS) entry which is preliminary data.</text>
</comment>
<name>A0AA41RYA5_PAPNU</name>
<accession>A0AA41RYA5</accession>
<evidence type="ECO:0000256" key="3">
    <source>
        <dbReference type="PROSITE-ProRule" id="PRU00023"/>
    </source>
</evidence>
<evidence type="ECO:0000313" key="4">
    <source>
        <dbReference type="EMBL" id="MCL7026896.1"/>
    </source>
</evidence>
<dbReference type="PANTHER" id="PTHR24186:SF50">
    <property type="entry name" value="ANKYRIN REPEAT-CONTAINING PROTEIN ITN1-LIKE ISOFORM X1"/>
    <property type="match status" value="1"/>
</dbReference>
<dbReference type="SUPFAM" id="SSF48403">
    <property type="entry name" value="Ankyrin repeat"/>
    <property type="match status" value="1"/>
</dbReference>
<dbReference type="InterPro" id="IPR002110">
    <property type="entry name" value="Ankyrin_rpt"/>
</dbReference>
<dbReference type="PROSITE" id="PS50088">
    <property type="entry name" value="ANK_REPEAT"/>
    <property type="match status" value="1"/>
</dbReference>
<evidence type="ECO:0000313" key="5">
    <source>
        <dbReference type="Proteomes" id="UP001177140"/>
    </source>
</evidence>
<feature type="repeat" description="ANK" evidence="3">
    <location>
        <begin position="75"/>
        <end position="107"/>
    </location>
</feature>
<dbReference type="PROSITE" id="PS50297">
    <property type="entry name" value="ANK_REP_REGION"/>
    <property type="match status" value="1"/>
</dbReference>
<dbReference type="InterPro" id="IPR036770">
    <property type="entry name" value="Ankyrin_rpt-contain_sf"/>
</dbReference>
<dbReference type="Proteomes" id="UP001177140">
    <property type="component" value="Unassembled WGS sequence"/>
</dbReference>
<dbReference type="PANTHER" id="PTHR24186">
    <property type="entry name" value="PROTEIN PHOSPHATASE 1 REGULATORY SUBUNIT"/>
    <property type="match status" value="1"/>
</dbReference>
<dbReference type="EMBL" id="JAJJMA010062346">
    <property type="protein sequence ID" value="MCL7026896.1"/>
    <property type="molecule type" value="Genomic_DNA"/>
</dbReference>
<keyword evidence="1" id="KW-0677">Repeat</keyword>